<keyword evidence="3" id="KW-1185">Reference proteome</keyword>
<protein>
    <recommendedName>
        <fullName evidence="4">UBX domain-containing protein</fullName>
    </recommendedName>
</protein>
<feature type="region of interest" description="Disordered" evidence="1">
    <location>
        <begin position="49"/>
        <end position="73"/>
    </location>
</feature>
<dbReference type="InterPro" id="IPR050730">
    <property type="entry name" value="UBX_domain-protein"/>
</dbReference>
<dbReference type="Proteomes" id="UP000005237">
    <property type="component" value="Unassembled WGS sequence"/>
</dbReference>
<dbReference type="GO" id="GO:0043130">
    <property type="term" value="F:ubiquitin binding"/>
    <property type="evidence" value="ECO:0007669"/>
    <property type="project" value="TreeGrafter"/>
</dbReference>
<dbReference type="Gene3D" id="1.10.8.10">
    <property type="entry name" value="DNA helicase RuvA subunit, C-terminal domain"/>
    <property type="match status" value="1"/>
</dbReference>
<evidence type="ECO:0000256" key="1">
    <source>
        <dbReference type="SAM" id="MobiDB-lite"/>
    </source>
</evidence>
<dbReference type="AlphaFoldDB" id="A0A8R1DT99"/>
<dbReference type="SUPFAM" id="SSF46934">
    <property type="entry name" value="UBA-like"/>
    <property type="match status" value="1"/>
</dbReference>
<feature type="region of interest" description="Disordered" evidence="1">
    <location>
        <begin position="268"/>
        <end position="288"/>
    </location>
</feature>
<name>A0A8R1DT99_CAEJA</name>
<sequence length="443" mass="51527">MDEIRQAAVAQMMDVTNCTENVALDFLTRTNYDVEIAVRHFFEGTIPEALPRTPSSSGSLSTPSHSLVNSESSPEIDRPQAVLPRYHSVLQLFAQFITLPVRLPLILINIVYDYFFGSQPVLYAHVSDYIKKEYPEYKEAMDNVFYRSQLQSLRNDIQTNGWKWLVAYIHDPKGNQDFFKYLFNSNLPEQIRTRGGVFFGSIMASEDAIRLRPDRTFGRSRKPCIIIFVIRGNTLTRKLYIDDLSNSEVVATNIDLALIDLIADENEREANERTQNESRRLMEEQNRQYQQSLQRDMERIAKTRSEEEAARKIQENEKRKMLESEQRLAKVNDYRRTLQENSSDAVGPCELLIRFPTGKKVVKFNEDDSLEKLFEEALKSELCPIFFQMHQNFPKKAVPCLPTWYFEILELEELEPKQDCLSKNATFREAEITHGTMIYIDNL</sequence>
<reference evidence="2" key="2">
    <citation type="submission" date="2022-06" db="UniProtKB">
        <authorList>
            <consortium name="EnsemblMetazoa"/>
        </authorList>
    </citation>
    <scope>IDENTIFICATION</scope>
    <source>
        <strain evidence="2">DF5081</strain>
    </source>
</reference>
<proteinExistence type="predicted"/>
<dbReference type="InterPro" id="IPR009060">
    <property type="entry name" value="UBA-like_sf"/>
</dbReference>
<feature type="compositionally biased region" description="Basic and acidic residues" evidence="1">
    <location>
        <begin position="268"/>
        <end position="286"/>
    </location>
</feature>
<evidence type="ECO:0008006" key="4">
    <source>
        <dbReference type="Google" id="ProtNLM"/>
    </source>
</evidence>
<dbReference type="InterPro" id="IPR029071">
    <property type="entry name" value="Ubiquitin-like_domsf"/>
</dbReference>
<reference evidence="3" key="1">
    <citation type="submission" date="2010-08" db="EMBL/GenBank/DDBJ databases">
        <authorList>
            <consortium name="Caenorhabditis japonica Sequencing Consortium"/>
            <person name="Wilson R.K."/>
        </authorList>
    </citation>
    <scope>NUCLEOTIDE SEQUENCE [LARGE SCALE GENOMIC DNA]</scope>
    <source>
        <strain evidence="3">DF5081</strain>
    </source>
</reference>
<dbReference type="SUPFAM" id="SSF54236">
    <property type="entry name" value="Ubiquitin-like"/>
    <property type="match status" value="1"/>
</dbReference>
<evidence type="ECO:0000313" key="2">
    <source>
        <dbReference type="EnsemblMetazoa" id="CJA11784.1"/>
    </source>
</evidence>
<dbReference type="Pfam" id="PF14555">
    <property type="entry name" value="UBA_4"/>
    <property type="match status" value="1"/>
</dbReference>
<dbReference type="EnsemblMetazoa" id="CJA11784.1">
    <property type="protein sequence ID" value="CJA11784.1"/>
    <property type="gene ID" value="WBGene00130988"/>
</dbReference>
<evidence type="ECO:0000313" key="3">
    <source>
        <dbReference type="Proteomes" id="UP000005237"/>
    </source>
</evidence>
<organism evidence="2 3">
    <name type="scientific">Caenorhabditis japonica</name>
    <dbReference type="NCBI Taxonomy" id="281687"/>
    <lineage>
        <taxon>Eukaryota</taxon>
        <taxon>Metazoa</taxon>
        <taxon>Ecdysozoa</taxon>
        <taxon>Nematoda</taxon>
        <taxon>Chromadorea</taxon>
        <taxon>Rhabditida</taxon>
        <taxon>Rhabditina</taxon>
        <taxon>Rhabditomorpha</taxon>
        <taxon>Rhabditoidea</taxon>
        <taxon>Rhabditidae</taxon>
        <taxon>Peloderinae</taxon>
        <taxon>Caenorhabditis</taxon>
    </lineage>
</organism>
<dbReference type="PANTHER" id="PTHR23322">
    <property type="entry name" value="FAS-ASSOCIATED PROTEIN"/>
    <property type="match status" value="1"/>
</dbReference>
<feature type="compositionally biased region" description="Low complexity" evidence="1">
    <location>
        <begin position="50"/>
        <end position="67"/>
    </location>
</feature>
<accession>A0A8R1DT99</accession>
<dbReference type="PANTHER" id="PTHR23322:SF93">
    <property type="entry name" value="UBX DOMAIN-CONTAINING PROTEIN 8"/>
    <property type="match status" value="1"/>
</dbReference>
<dbReference type="Gene3D" id="3.10.20.90">
    <property type="entry name" value="Phosphatidylinositol 3-kinase Catalytic Subunit, Chain A, domain 1"/>
    <property type="match status" value="1"/>
</dbReference>
<dbReference type="CDD" id="cd14273">
    <property type="entry name" value="UBA_TAP-C_like"/>
    <property type="match status" value="1"/>
</dbReference>